<keyword evidence="3" id="KW-0808">Transferase</keyword>
<dbReference type="SUPFAM" id="SSF53448">
    <property type="entry name" value="Nucleotide-diphospho-sugar transferases"/>
    <property type="match status" value="1"/>
</dbReference>
<dbReference type="EMBL" id="CP067420">
    <property type="protein sequence ID" value="QQP88236.1"/>
    <property type="molecule type" value="Genomic_DNA"/>
</dbReference>
<proteinExistence type="inferred from homology"/>
<sequence length="728" mass="79329">MKEITPKADIQIAVLVDEKTLLLFGWIDRALPTSGTASFSEGSAAGSYDGHFWHRDEVSQWFVALLRFDNIAQIRPQRLSITGADRDTRYAIPAIQNIKINPWTLLSTLKEDMPEAMPVVFDFLHEKLGEAGPSERVTRLMLAFLQAMAQPDGFAEIFGCMTGLGALVQGWSFSLAAGERDLIVETDGCLTFPSTVGSFERSDLPSTARGVLGVLHGADTLDLPAIRRIYHKAAKGWCYLEIFENRTLLTDRSAVPHLRAMLPTLTGEPAVLRALKRLSNAQYEGFETISRLELPVRVGLDTAVRVPGAGTLVTGWVLDPDRHVSAITLKGIGLSARIDQDWCRTNRRDVSEAFAADALFAGKIVPGQDAHGFLAFVPEPAACADQPERYLELSLSDDSCAFVPVPTSRAGTPALRRLLSAVNLNDPAAETIISRHIGPLVQAAGRAPVASEITVPAYAMGVLQAAPRLSVVIPVADGRDDIDVVLAKLAVDRDFDGTEIVIAAGAAAHERLSPSLRRYADFYGLSIRLIPCPHAHDAYQAMDEGVRHAASDMLLLLSPSVLPTAAGWLSKLERACKAFGRTAMLSPTLLYEDYSIRFAGIQRISADSAVSQYAGYSRDWLKGREIATVQAASTDCALLPRAAFLEAGGFSRDFVGSDYKGVDFCLKLRAAGHACLWLPTVELIALDEGPRDQAQEYWLQTGSLVDRWGFERKWPRLHSTHTLGSVDR</sequence>
<evidence type="ECO:0000256" key="2">
    <source>
        <dbReference type="ARBA" id="ARBA00022676"/>
    </source>
</evidence>
<dbReference type="Proteomes" id="UP000595197">
    <property type="component" value="Chromosome"/>
</dbReference>
<dbReference type="RefSeq" id="WP_201072837.1">
    <property type="nucleotide sequence ID" value="NZ_CP067420.1"/>
</dbReference>
<evidence type="ECO:0000256" key="3">
    <source>
        <dbReference type="ARBA" id="ARBA00022679"/>
    </source>
</evidence>
<accession>A0ABX7B1S6</accession>
<evidence type="ECO:0000313" key="4">
    <source>
        <dbReference type="EMBL" id="QQP88236.1"/>
    </source>
</evidence>
<evidence type="ECO:0008006" key="6">
    <source>
        <dbReference type="Google" id="ProtNLM"/>
    </source>
</evidence>
<evidence type="ECO:0000256" key="1">
    <source>
        <dbReference type="ARBA" id="ARBA00006739"/>
    </source>
</evidence>
<keyword evidence="2" id="KW-0328">Glycosyltransferase</keyword>
<evidence type="ECO:0000313" key="5">
    <source>
        <dbReference type="Proteomes" id="UP000595197"/>
    </source>
</evidence>
<dbReference type="PANTHER" id="PTHR43179:SF12">
    <property type="entry name" value="GALACTOFURANOSYLTRANSFERASE GLFT2"/>
    <property type="match status" value="1"/>
</dbReference>
<organism evidence="4 5">
    <name type="scientific">Skermanella cutis</name>
    <dbReference type="NCBI Taxonomy" id="2775420"/>
    <lineage>
        <taxon>Bacteria</taxon>
        <taxon>Pseudomonadati</taxon>
        <taxon>Pseudomonadota</taxon>
        <taxon>Alphaproteobacteria</taxon>
        <taxon>Rhodospirillales</taxon>
        <taxon>Azospirillaceae</taxon>
        <taxon>Skermanella</taxon>
    </lineage>
</organism>
<reference evidence="4" key="1">
    <citation type="submission" date="2021-02" db="EMBL/GenBank/DDBJ databases">
        <title>Skermanella TT6 skin isolate.</title>
        <authorList>
            <person name="Lee K."/>
            <person name="Ganzorig M."/>
        </authorList>
    </citation>
    <scope>NUCLEOTIDE SEQUENCE</scope>
    <source>
        <strain evidence="4">TT6</strain>
    </source>
</reference>
<gene>
    <name evidence="4" type="ORF">IGS68_19565</name>
</gene>
<comment type="similarity">
    <text evidence="1">Belongs to the glycosyltransferase 2 family.</text>
</comment>
<keyword evidence="5" id="KW-1185">Reference proteome</keyword>
<protein>
    <recommendedName>
        <fullName evidence="6">Glycosyl transferase family 2</fullName>
    </recommendedName>
</protein>
<dbReference type="InterPro" id="IPR029044">
    <property type="entry name" value="Nucleotide-diphossugar_trans"/>
</dbReference>
<name>A0ABX7B1S6_9PROT</name>
<dbReference type="Gene3D" id="3.90.550.10">
    <property type="entry name" value="Spore Coat Polysaccharide Biosynthesis Protein SpsA, Chain A"/>
    <property type="match status" value="1"/>
</dbReference>
<dbReference type="PANTHER" id="PTHR43179">
    <property type="entry name" value="RHAMNOSYLTRANSFERASE WBBL"/>
    <property type="match status" value="1"/>
</dbReference>